<dbReference type="SUPFAM" id="SSF46689">
    <property type="entry name" value="Homeodomain-like"/>
    <property type="match status" value="1"/>
</dbReference>
<dbReference type="AlphaFoldDB" id="A0A9D2QJH1"/>
<dbReference type="PROSITE" id="PS01124">
    <property type="entry name" value="HTH_ARAC_FAMILY_2"/>
    <property type="match status" value="1"/>
</dbReference>
<evidence type="ECO:0000259" key="4">
    <source>
        <dbReference type="PROSITE" id="PS01124"/>
    </source>
</evidence>
<evidence type="ECO:0000256" key="2">
    <source>
        <dbReference type="ARBA" id="ARBA00023125"/>
    </source>
</evidence>
<dbReference type="PRINTS" id="PR00032">
    <property type="entry name" value="HTHARAC"/>
</dbReference>
<reference evidence="5" key="2">
    <citation type="submission" date="2021-04" db="EMBL/GenBank/DDBJ databases">
        <authorList>
            <person name="Gilroy R."/>
        </authorList>
    </citation>
    <scope>NUCLEOTIDE SEQUENCE</scope>
    <source>
        <strain evidence="5">ChiBcec1-1630</strain>
    </source>
</reference>
<reference evidence="5" key="1">
    <citation type="journal article" date="2021" name="PeerJ">
        <title>Extensive microbial diversity within the chicken gut microbiome revealed by metagenomics and culture.</title>
        <authorList>
            <person name="Gilroy R."/>
            <person name="Ravi A."/>
            <person name="Getino M."/>
            <person name="Pursley I."/>
            <person name="Horton D.L."/>
            <person name="Alikhan N.F."/>
            <person name="Baker D."/>
            <person name="Gharbi K."/>
            <person name="Hall N."/>
            <person name="Watson M."/>
            <person name="Adriaenssens E.M."/>
            <person name="Foster-Nyarko E."/>
            <person name="Jarju S."/>
            <person name="Secka A."/>
            <person name="Antonio M."/>
            <person name="Oren A."/>
            <person name="Chaudhuri R.R."/>
            <person name="La Ragione R."/>
            <person name="Hildebrand F."/>
            <person name="Pallen M.J."/>
        </authorList>
    </citation>
    <scope>NUCLEOTIDE SEQUENCE</scope>
    <source>
        <strain evidence="5">ChiBcec1-1630</strain>
    </source>
</reference>
<dbReference type="InterPro" id="IPR018060">
    <property type="entry name" value="HTH_AraC"/>
</dbReference>
<dbReference type="SMART" id="SM00342">
    <property type="entry name" value="HTH_ARAC"/>
    <property type="match status" value="1"/>
</dbReference>
<dbReference type="EMBL" id="DWVS01000033">
    <property type="protein sequence ID" value="HJC86702.1"/>
    <property type="molecule type" value="Genomic_DNA"/>
</dbReference>
<evidence type="ECO:0000256" key="3">
    <source>
        <dbReference type="ARBA" id="ARBA00023163"/>
    </source>
</evidence>
<keyword evidence="1" id="KW-0805">Transcription regulation</keyword>
<evidence type="ECO:0000256" key="1">
    <source>
        <dbReference type="ARBA" id="ARBA00023015"/>
    </source>
</evidence>
<comment type="caution">
    <text evidence="5">The sequence shown here is derived from an EMBL/GenBank/DDBJ whole genome shotgun (WGS) entry which is preliminary data.</text>
</comment>
<sequence>EMLAAHFHMAASNLSAFYKEHTGENINNTVTRLRMERACLLLSTTTLSINQIALNVGYDNVSSFIRRFKQIYHMPPGAWREMQSRQKT</sequence>
<proteinExistence type="predicted"/>
<keyword evidence="2" id="KW-0238">DNA-binding</keyword>
<feature type="non-terminal residue" evidence="5">
    <location>
        <position position="1"/>
    </location>
</feature>
<accession>A0A9D2QJH1</accession>
<dbReference type="Pfam" id="PF12833">
    <property type="entry name" value="HTH_18"/>
    <property type="match status" value="1"/>
</dbReference>
<dbReference type="Gene3D" id="1.10.10.60">
    <property type="entry name" value="Homeodomain-like"/>
    <property type="match status" value="2"/>
</dbReference>
<dbReference type="GO" id="GO:0003700">
    <property type="term" value="F:DNA-binding transcription factor activity"/>
    <property type="evidence" value="ECO:0007669"/>
    <property type="project" value="InterPro"/>
</dbReference>
<dbReference type="InterPro" id="IPR020449">
    <property type="entry name" value="Tscrpt_reg_AraC-type_HTH"/>
</dbReference>
<gene>
    <name evidence="5" type="ORF">H9926_01625</name>
</gene>
<dbReference type="PANTHER" id="PTHR43280">
    <property type="entry name" value="ARAC-FAMILY TRANSCRIPTIONAL REGULATOR"/>
    <property type="match status" value="1"/>
</dbReference>
<name>A0A9D2QJH1_9FIRM</name>
<dbReference type="PANTHER" id="PTHR43280:SF27">
    <property type="entry name" value="TRANSCRIPTIONAL REGULATOR MTLR"/>
    <property type="match status" value="1"/>
</dbReference>
<feature type="domain" description="HTH araC/xylS-type" evidence="4">
    <location>
        <begin position="1"/>
        <end position="82"/>
    </location>
</feature>
<dbReference type="GO" id="GO:0043565">
    <property type="term" value="F:sequence-specific DNA binding"/>
    <property type="evidence" value="ECO:0007669"/>
    <property type="project" value="InterPro"/>
</dbReference>
<dbReference type="Proteomes" id="UP000823922">
    <property type="component" value="Unassembled WGS sequence"/>
</dbReference>
<keyword evidence="3" id="KW-0804">Transcription</keyword>
<protein>
    <submittedName>
        <fullName evidence="5">Helix-turn-helix transcriptional regulator</fullName>
    </submittedName>
</protein>
<dbReference type="InterPro" id="IPR009057">
    <property type="entry name" value="Homeodomain-like_sf"/>
</dbReference>
<evidence type="ECO:0000313" key="5">
    <source>
        <dbReference type="EMBL" id="HJC86702.1"/>
    </source>
</evidence>
<evidence type="ECO:0000313" key="6">
    <source>
        <dbReference type="Proteomes" id="UP000823922"/>
    </source>
</evidence>
<organism evidence="5 6">
    <name type="scientific">Candidatus Eisenbergiella intestinigallinarum</name>
    <dbReference type="NCBI Taxonomy" id="2838549"/>
    <lineage>
        <taxon>Bacteria</taxon>
        <taxon>Bacillati</taxon>
        <taxon>Bacillota</taxon>
        <taxon>Clostridia</taxon>
        <taxon>Lachnospirales</taxon>
        <taxon>Lachnospiraceae</taxon>
        <taxon>Eisenbergiella</taxon>
    </lineage>
</organism>